<evidence type="ECO:0000256" key="7">
    <source>
        <dbReference type="ARBA" id="ARBA00022989"/>
    </source>
</evidence>
<dbReference type="InterPro" id="IPR011527">
    <property type="entry name" value="ABC1_TM_dom"/>
</dbReference>
<evidence type="ECO:0000256" key="3">
    <source>
        <dbReference type="ARBA" id="ARBA00022448"/>
    </source>
</evidence>
<dbReference type="InterPro" id="IPR017871">
    <property type="entry name" value="ABC_transporter-like_CS"/>
</dbReference>
<evidence type="ECO:0000259" key="11">
    <source>
        <dbReference type="PROSITE" id="PS50929"/>
    </source>
</evidence>
<dbReference type="Gene3D" id="3.40.50.300">
    <property type="entry name" value="P-loop containing nucleotide triphosphate hydrolases"/>
    <property type="match status" value="2"/>
</dbReference>
<sequence>MSEVNPHTTWERKIKQTDHRVKLMNEIVRYIRLVKMYTWEKPFQFKVEKDFLLLKEQNEQDIPLEYRITNADQTPHVQLDNIYAKWNDLESLHYGMWTLVGDNGITLSGGQKARLSLARALYRNYDIYLLDDPLSAVDPKTGKFIYQKCIRGFLKHKVCILVTHQIQYLKNATKILCMEKGHITDEGTYHELLDKSESFCHLIHEIQHQKSESISETNDKNKLEQLDSICGYQDGRIINRFAKDTAIIDETLPTNLFDYMDCLFITIGTFILINIINPWTLIPTILGFIGLLYIRQTYISSAQDCQRLESLSRSPVYSHLSAMLDGVITARAFRATEICIKDFERYLDNHTKAIYLLRTVDRWGGIRFDWLSAGFLTFLVFSSLLMHKSLPSANVTVAIVHALTLIGFLQWFIRLGTELLLQMTAVERINEYCHLPVEESKHNEPPKPHWPADGQIKFDNLSFRYSIHSSWILNKIDLVIQPKEKIGIVGRTGAGKSSIIQALFRMADLEGKILIDGIDTKSISLNSLRNRISIIPQDPVLFDDSIRNNVDPFGEYSEIEIWNALEEVQLKPMIIRLPYGLSHQISEGGANFSVGQRQLMCLARALLRKNKILVIDEATANVDMA</sequence>
<keyword evidence="7 9" id="KW-1133">Transmembrane helix</keyword>
<evidence type="ECO:0000256" key="8">
    <source>
        <dbReference type="ARBA" id="ARBA00023136"/>
    </source>
</evidence>
<evidence type="ECO:0000259" key="10">
    <source>
        <dbReference type="PROSITE" id="PS50893"/>
    </source>
</evidence>
<evidence type="ECO:0000256" key="4">
    <source>
        <dbReference type="ARBA" id="ARBA00022692"/>
    </source>
</evidence>
<keyword evidence="8 9" id="KW-0472">Membrane</keyword>
<evidence type="ECO:0000313" key="15">
    <source>
        <dbReference type="EMBL" id="CAF4209599.1"/>
    </source>
</evidence>
<evidence type="ECO:0000256" key="1">
    <source>
        <dbReference type="ARBA" id="ARBA00004141"/>
    </source>
</evidence>
<evidence type="ECO:0000256" key="5">
    <source>
        <dbReference type="ARBA" id="ARBA00022741"/>
    </source>
</evidence>
<accession>A0A815GXZ4</accession>
<feature type="domain" description="ABC transmembrane type-1" evidence="11">
    <location>
        <begin position="235"/>
        <end position="421"/>
    </location>
</feature>
<feature type="domain" description="ABC transporter" evidence="10">
    <location>
        <begin position="4"/>
        <end position="205"/>
    </location>
</feature>
<dbReference type="EMBL" id="CAJNOK010009306">
    <property type="protein sequence ID" value="CAF1086249.1"/>
    <property type="molecule type" value="Genomic_DNA"/>
</dbReference>
<feature type="transmembrane region" description="Helical" evidence="9">
    <location>
        <begin position="393"/>
        <end position="413"/>
    </location>
</feature>
<dbReference type="PROSITE" id="PS00211">
    <property type="entry name" value="ABC_TRANSPORTER_1"/>
    <property type="match status" value="1"/>
</dbReference>
<dbReference type="PROSITE" id="PS50893">
    <property type="entry name" value="ABC_TRANSPORTER_2"/>
    <property type="match status" value="1"/>
</dbReference>
<keyword evidence="16" id="KW-1185">Reference proteome</keyword>
<keyword evidence="6" id="KW-0067">ATP-binding</keyword>
<dbReference type="Proteomes" id="UP000682733">
    <property type="component" value="Unassembled WGS sequence"/>
</dbReference>
<dbReference type="SUPFAM" id="SSF52540">
    <property type="entry name" value="P-loop containing nucleoside triphosphate hydrolases"/>
    <property type="match status" value="2"/>
</dbReference>
<protein>
    <submittedName>
        <fullName evidence="13">Uncharacterized protein</fullName>
    </submittedName>
</protein>
<dbReference type="SUPFAM" id="SSF90123">
    <property type="entry name" value="ABC transporter transmembrane region"/>
    <property type="match status" value="1"/>
</dbReference>
<dbReference type="InterPro" id="IPR027417">
    <property type="entry name" value="P-loop_NTPase"/>
</dbReference>
<dbReference type="Proteomes" id="UP000677228">
    <property type="component" value="Unassembled WGS sequence"/>
</dbReference>
<dbReference type="PANTHER" id="PTHR24223:SF456">
    <property type="entry name" value="MULTIDRUG RESISTANCE-ASSOCIATED PROTEIN LETHAL(2)03659"/>
    <property type="match status" value="1"/>
</dbReference>
<dbReference type="Gene3D" id="1.20.1560.10">
    <property type="entry name" value="ABC transporter type 1, transmembrane domain"/>
    <property type="match status" value="1"/>
</dbReference>
<dbReference type="Pfam" id="PF00664">
    <property type="entry name" value="ABC_membrane"/>
    <property type="match status" value="1"/>
</dbReference>
<dbReference type="FunFam" id="3.40.50.300:FF:000163">
    <property type="entry name" value="Multidrug resistance-associated protein member 4"/>
    <property type="match status" value="1"/>
</dbReference>
<comment type="similarity">
    <text evidence="2">Belongs to the ABC transporter superfamily. ABCC family. Conjugate transporter (TC 3.A.1.208) subfamily.</text>
</comment>
<dbReference type="Pfam" id="PF00005">
    <property type="entry name" value="ABC_tran"/>
    <property type="match status" value="2"/>
</dbReference>
<dbReference type="InterPro" id="IPR044726">
    <property type="entry name" value="ABCC_6TM_D2"/>
</dbReference>
<evidence type="ECO:0000313" key="16">
    <source>
        <dbReference type="Proteomes" id="UP000663829"/>
    </source>
</evidence>
<keyword evidence="5" id="KW-0547">Nucleotide-binding</keyword>
<dbReference type="Proteomes" id="UP000681722">
    <property type="component" value="Unassembled WGS sequence"/>
</dbReference>
<organism evidence="13 16">
    <name type="scientific">Didymodactylos carnosus</name>
    <dbReference type="NCBI Taxonomy" id="1234261"/>
    <lineage>
        <taxon>Eukaryota</taxon>
        <taxon>Metazoa</taxon>
        <taxon>Spiralia</taxon>
        <taxon>Gnathifera</taxon>
        <taxon>Rotifera</taxon>
        <taxon>Eurotatoria</taxon>
        <taxon>Bdelloidea</taxon>
        <taxon>Philodinida</taxon>
        <taxon>Philodinidae</taxon>
        <taxon>Didymodactylos</taxon>
    </lineage>
</organism>
<dbReference type="InterPro" id="IPR036640">
    <property type="entry name" value="ABC1_TM_sf"/>
</dbReference>
<dbReference type="EMBL" id="CAJOBC010060919">
    <property type="protein sequence ID" value="CAF4209599.1"/>
    <property type="molecule type" value="Genomic_DNA"/>
</dbReference>
<dbReference type="EMBL" id="CAJOBA010009321">
    <property type="protein sequence ID" value="CAF3848658.1"/>
    <property type="molecule type" value="Genomic_DNA"/>
</dbReference>
<evidence type="ECO:0000256" key="6">
    <source>
        <dbReference type="ARBA" id="ARBA00022840"/>
    </source>
</evidence>
<feature type="transmembrane region" description="Helical" evidence="9">
    <location>
        <begin position="368"/>
        <end position="387"/>
    </location>
</feature>
<evidence type="ECO:0000313" key="14">
    <source>
        <dbReference type="EMBL" id="CAF3848658.1"/>
    </source>
</evidence>
<dbReference type="InterPro" id="IPR003439">
    <property type="entry name" value="ABC_transporter-like_ATP-bd"/>
</dbReference>
<evidence type="ECO:0000313" key="13">
    <source>
        <dbReference type="EMBL" id="CAF1344881.1"/>
    </source>
</evidence>
<name>A0A815GXZ4_9BILA</name>
<reference evidence="13" key="1">
    <citation type="submission" date="2021-02" db="EMBL/GenBank/DDBJ databases">
        <authorList>
            <person name="Nowell W R."/>
        </authorList>
    </citation>
    <scope>NUCLEOTIDE SEQUENCE</scope>
</reference>
<evidence type="ECO:0000313" key="12">
    <source>
        <dbReference type="EMBL" id="CAF1086249.1"/>
    </source>
</evidence>
<keyword evidence="4 9" id="KW-0812">Transmembrane</keyword>
<proteinExistence type="inferred from homology"/>
<comment type="subcellular location">
    <subcellularLocation>
        <location evidence="1">Membrane</location>
        <topology evidence="1">Multi-pass membrane protein</topology>
    </subcellularLocation>
</comment>
<dbReference type="CDD" id="cd03244">
    <property type="entry name" value="ABCC_MRP_domain2"/>
    <property type="match status" value="1"/>
</dbReference>
<dbReference type="AlphaFoldDB" id="A0A815GXZ4"/>
<dbReference type="GO" id="GO:0016887">
    <property type="term" value="F:ATP hydrolysis activity"/>
    <property type="evidence" value="ECO:0007669"/>
    <property type="project" value="InterPro"/>
</dbReference>
<gene>
    <name evidence="13" type="ORF">GPM918_LOCUS30618</name>
    <name evidence="12" type="ORF">OVA965_LOCUS18613</name>
    <name evidence="15" type="ORF">SRO942_LOCUS31236</name>
    <name evidence="14" type="ORF">TMI583_LOCUS18624</name>
</gene>
<dbReference type="GO" id="GO:0016020">
    <property type="term" value="C:membrane"/>
    <property type="evidence" value="ECO:0007669"/>
    <property type="project" value="UniProtKB-SubCell"/>
</dbReference>
<dbReference type="PANTHER" id="PTHR24223">
    <property type="entry name" value="ATP-BINDING CASSETTE SUB-FAMILY C"/>
    <property type="match status" value="1"/>
</dbReference>
<keyword evidence="3" id="KW-0813">Transport</keyword>
<evidence type="ECO:0000256" key="2">
    <source>
        <dbReference type="ARBA" id="ARBA00009726"/>
    </source>
</evidence>
<dbReference type="EMBL" id="CAJNOQ010014596">
    <property type="protein sequence ID" value="CAF1344881.1"/>
    <property type="molecule type" value="Genomic_DNA"/>
</dbReference>
<comment type="caution">
    <text evidence="13">The sequence shown here is derived from an EMBL/GenBank/DDBJ whole genome shotgun (WGS) entry which is preliminary data.</text>
</comment>
<dbReference type="PROSITE" id="PS50929">
    <property type="entry name" value="ABC_TM1F"/>
    <property type="match status" value="1"/>
</dbReference>
<dbReference type="GO" id="GO:0140359">
    <property type="term" value="F:ABC-type transporter activity"/>
    <property type="evidence" value="ECO:0007669"/>
    <property type="project" value="InterPro"/>
</dbReference>
<feature type="transmembrane region" description="Helical" evidence="9">
    <location>
        <begin position="263"/>
        <end position="294"/>
    </location>
</feature>
<dbReference type="CDD" id="cd18580">
    <property type="entry name" value="ABC_6TM_ABCC_D2"/>
    <property type="match status" value="1"/>
</dbReference>
<dbReference type="InterPro" id="IPR050173">
    <property type="entry name" value="ABC_transporter_C-like"/>
</dbReference>
<evidence type="ECO:0000256" key="9">
    <source>
        <dbReference type="SAM" id="Phobius"/>
    </source>
</evidence>
<dbReference type="OrthoDB" id="6500128at2759"/>
<dbReference type="Proteomes" id="UP000663829">
    <property type="component" value="Unassembled WGS sequence"/>
</dbReference>
<dbReference type="GO" id="GO:0005524">
    <property type="term" value="F:ATP binding"/>
    <property type="evidence" value="ECO:0007669"/>
    <property type="project" value="UniProtKB-KW"/>
</dbReference>